<dbReference type="OrthoDB" id="8907856at2759"/>
<comment type="caution">
    <text evidence="1">The sequence shown here is derived from an EMBL/GenBank/DDBJ whole genome shotgun (WGS) entry which is preliminary data.</text>
</comment>
<keyword evidence="2" id="KW-1185">Reference proteome</keyword>
<evidence type="ECO:0000313" key="2">
    <source>
        <dbReference type="Proteomes" id="UP000326759"/>
    </source>
</evidence>
<accession>A0A5N5TGC0</accession>
<proteinExistence type="predicted"/>
<gene>
    <name evidence="1" type="ORF">Anas_00009</name>
</gene>
<dbReference type="EMBL" id="SEYY01001125">
    <property type="protein sequence ID" value="KAB7505724.1"/>
    <property type="molecule type" value="Genomic_DNA"/>
</dbReference>
<dbReference type="GO" id="GO:0003700">
    <property type="term" value="F:DNA-binding transcription factor activity"/>
    <property type="evidence" value="ECO:0007669"/>
    <property type="project" value="InterPro"/>
</dbReference>
<name>A0A5N5TGC0_9CRUS</name>
<dbReference type="PANTHER" id="PTHR47456:SF1">
    <property type="entry name" value="PHD-TYPE DOMAIN-CONTAINING PROTEIN"/>
    <property type="match status" value="1"/>
</dbReference>
<dbReference type="Pfam" id="PF15299">
    <property type="entry name" value="ALS2CR8"/>
    <property type="match status" value="1"/>
</dbReference>
<dbReference type="InterPro" id="IPR029309">
    <property type="entry name" value="CaRF"/>
</dbReference>
<reference evidence="1 2" key="1">
    <citation type="journal article" date="2019" name="PLoS Biol.">
        <title>Sex chromosomes control vertical transmission of feminizing Wolbachia symbionts in an isopod.</title>
        <authorList>
            <person name="Becking T."/>
            <person name="Chebbi M.A."/>
            <person name="Giraud I."/>
            <person name="Moumen B."/>
            <person name="Laverre T."/>
            <person name="Caubet Y."/>
            <person name="Peccoud J."/>
            <person name="Gilbert C."/>
            <person name="Cordaux R."/>
        </authorList>
    </citation>
    <scope>NUCLEOTIDE SEQUENCE [LARGE SCALE GENOMIC DNA]</scope>
    <source>
        <strain evidence="1">ANa2</strain>
        <tissue evidence="1">Whole body excluding digestive tract and cuticle</tissue>
    </source>
</reference>
<sequence>MSTYQVRSLEEADQIIKEHERKTKTAYALLRSTKNFGCVDVPACANDENEVRFETVGVPYCGVPFFVAGLKILQCQSFRGRGTRKKKEIKVEAPSSPGSGINFNDIGGMEHEEDEIIQATKPLSKKKKKIGRSHQVGCTATIIMKEVIYYPEFQLYEHSKNNRIAVARQLKEALKAKTQVQKDRIIYVTVPSMSDHYGHTVGMNPSRRLYVKNDFYGSNDPGSSKRVYYPVKQEKGNTLQLTKRFKVDEDDTEAKAKEVREMLQSIMALTYKPGTTVAFQELLKDLMQSKLKYQHTMNELLSGAPSVSTGTPTTVNVIASQGIISPFPSTHQVLTVQPAIAKSPESGTVTVATGWPSGRGNNLASSATVIPGTATVVAVASLPLAVSTTTTSGNGVVTVPNSVTVQQPSSSNNGTDANNQETSIFIEAMEAIFNSQI</sequence>
<organism evidence="1 2">
    <name type="scientific">Armadillidium nasatum</name>
    <dbReference type="NCBI Taxonomy" id="96803"/>
    <lineage>
        <taxon>Eukaryota</taxon>
        <taxon>Metazoa</taxon>
        <taxon>Ecdysozoa</taxon>
        <taxon>Arthropoda</taxon>
        <taxon>Crustacea</taxon>
        <taxon>Multicrustacea</taxon>
        <taxon>Malacostraca</taxon>
        <taxon>Eumalacostraca</taxon>
        <taxon>Peracarida</taxon>
        <taxon>Isopoda</taxon>
        <taxon>Oniscidea</taxon>
        <taxon>Crinocheta</taxon>
        <taxon>Armadillidiidae</taxon>
        <taxon>Armadillidium</taxon>
    </lineage>
</organism>
<dbReference type="Proteomes" id="UP000326759">
    <property type="component" value="Unassembled WGS sequence"/>
</dbReference>
<protein>
    <submittedName>
        <fullName evidence="1">Uncharacterized protein</fullName>
    </submittedName>
</protein>
<evidence type="ECO:0000313" key="1">
    <source>
        <dbReference type="EMBL" id="KAB7505724.1"/>
    </source>
</evidence>
<dbReference type="PANTHER" id="PTHR47456">
    <property type="entry name" value="PHD-TYPE DOMAIN-CONTAINING PROTEIN"/>
    <property type="match status" value="1"/>
</dbReference>
<dbReference type="AlphaFoldDB" id="A0A5N5TGC0"/>